<dbReference type="CDD" id="cd01852">
    <property type="entry name" value="AIG1"/>
    <property type="match status" value="1"/>
</dbReference>
<dbReference type="InterPro" id="IPR006703">
    <property type="entry name" value="G_AIG1"/>
</dbReference>
<evidence type="ECO:0000313" key="7">
    <source>
        <dbReference type="EMBL" id="KAK9522014.1"/>
    </source>
</evidence>
<feature type="domain" description="AIG1-type G" evidence="6">
    <location>
        <begin position="452"/>
        <end position="652"/>
    </location>
</feature>
<dbReference type="AlphaFoldDB" id="A0AAW1EHB7"/>
<evidence type="ECO:0000256" key="2">
    <source>
        <dbReference type="ARBA" id="ARBA00022741"/>
    </source>
</evidence>
<reference evidence="7 8" key="1">
    <citation type="journal article" date="2024" name="Genome Biol. Evol.">
        <title>Chromosome-level genome assembly of the viviparous eelpout Zoarces viviparus.</title>
        <authorList>
            <person name="Fuhrmann N."/>
            <person name="Brasseur M.V."/>
            <person name="Bakowski C.E."/>
            <person name="Podsiadlowski L."/>
            <person name="Prost S."/>
            <person name="Krehenwinkel H."/>
            <person name="Mayer C."/>
        </authorList>
    </citation>
    <scope>NUCLEOTIDE SEQUENCE [LARGE SCALE GENOMIC DNA]</scope>
    <source>
        <strain evidence="7">NO-MEL_2022_Ind0_liver</strain>
    </source>
</reference>
<proteinExistence type="inferred from homology"/>
<evidence type="ECO:0000256" key="3">
    <source>
        <dbReference type="ARBA" id="ARBA00023134"/>
    </source>
</evidence>
<dbReference type="Proteomes" id="UP001488805">
    <property type="component" value="Unassembled WGS sequence"/>
</dbReference>
<comment type="similarity">
    <text evidence="1">Belongs to the TRAFAC class TrmE-Era-EngA-EngB-Septin-like GTPase superfamily. AIG1/Toc34/Toc159-like paraseptin GTPase family. IAN subfamily.</text>
</comment>
<keyword evidence="2" id="KW-0547">Nucleotide-binding</keyword>
<feature type="domain" description="AIG1-type G" evidence="6">
    <location>
        <begin position="198"/>
        <end position="388"/>
    </location>
</feature>
<dbReference type="GO" id="GO:0005525">
    <property type="term" value="F:GTP binding"/>
    <property type="evidence" value="ECO:0007669"/>
    <property type="project" value="UniProtKB-KW"/>
</dbReference>
<protein>
    <recommendedName>
        <fullName evidence="6">AIG1-type G domain-containing protein</fullName>
    </recommendedName>
</protein>
<evidence type="ECO:0000256" key="4">
    <source>
        <dbReference type="SAM" id="Coils"/>
    </source>
</evidence>
<evidence type="ECO:0000256" key="5">
    <source>
        <dbReference type="SAM" id="MobiDB-lite"/>
    </source>
</evidence>
<comment type="caution">
    <text evidence="7">The sequence shown here is derived from an EMBL/GenBank/DDBJ whole genome shotgun (WGS) entry which is preliminary data.</text>
</comment>
<gene>
    <name evidence="7" type="ORF">VZT92_018510</name>
</gene>
<feature type="region of interest" description="Disordered" evidence="5">
    <location>
        <begin position="686"/>
        <end position="720"/>
    </location>
</feature>
<dbReference type="PANTHER" id="PTHR10903:SF170">
    <property type="entry name" value="GTPASE IMAP FAMILY MEMBER 7"/>
    <property type="match status" value="1"/>
</dbReference>
<dbReference type="InterPro" id="IPR027417">
    <property type="entry name" value="P-loop_NTPase"/>
</dbReference>
<dbReference type="FunFam" id="3.40.50.300:FF:000366">
    <property type="entry name" value="GTPase, IMAP family member 2"/>
    <property type="match status" value="1"/>
</dbReference>
<keyword evidence="8" id="KW-1185">Reference proteome</keyword>
<name>A0AAW1EHB7_ZOAVI</name>
<accession>A0AAW1EHB7</accession>
<dbReference type="PANTHER" id="PTHR10903">
    <property type="entry name" value="GTPASE, IMAP FAMILY MEMBER-RELATED"/>
    <property type="match status" value="1"/>
</dbReference>
<dbReference type="SUPFAM" id="SSF52540">
    <property type="entry name" value="P-loop containing nucleoside triphosphate hydrolases"/>
    <property type="match status" value="3"/>
</dbReference>
<organism evidence="7 8">
    <name type="scientific">Zoarces viviparus</name>
    <name type="common">Viviparous eelpout</name>
    <name type="synonym">Blennius viviparus</name>
    <dbReference type="NCBI Taxonomy" id="48416"/>
    <lineage>
        <taxon>Eukaryota</taxon>
        <taxon>Metazoa</taxon>
        <taxon>Chordata</taxon>
        <taxon>Craniata</taxon>
        <taxon>Vertebrata</taxon>
        <taxon>Euteleostomi</taxon>
        <taxon>Actinopterygii</taxon>
        <taxon>Neopterygii</taxon>
        <taxon>Teleostei</taxon>
        <taxon>Neoteleostei</taxon>
        <taxon>Acanthomorphata</taxon>
        <taxon>Eupercaria</taxon>
        <taxon>Perciformes</taxon>
        <taxon>Cottioidei</taxon>
        <taxon>Zoarcales</taxon>
        <taxon>Zoarcidae</taxon>
        <taxon>Zoarcinae</taxon>
        <taxon>Zoarces</taxon>
    </lineage>
</organism>
<dbReference type="InterPro" id="IPR045058">
    <property type="entry name" value="GIMA/IAN/Toc"/>
</dbReference>
<evidence type="ECO:0000259" key="6">
    <source>
        <dbReference type="PROSITE" id="PS51720"/>
    </source>
</evidence>
<dbReference type="EMBL" id="JBCEZU010000221">
    <property type="protein sequence ID" value="KAK9522014.1"/>
    <property type="molecule type" value="Genomic_DNA"/>
</dbReference>
<feature type="coiled-coil region" evidence="4">
    <location>
        <begin position="777"/>
        <end position="921"/>
    </location>
</feature>
<dbReference type="PROSITE" id="PS51720">
    <property type="entry name" value="G_AIG1"/>
    <property type="match status" value="2"/>
</dbReference>
<keyword evidence="4" id="KW-0175">Coiled coil</keyword>
<dbReference type="Gene3D" id="3.40.50.300">
    <property type="entry name" value="P-loop containing nucleotide triphosphate hydrolases"/>
    <property type="match status" value="3"/>
</dbReference>
<dbReference type="Pfam" id="PF04548">
    <property type="entry name" value="AIG1"/>
    <property type="match status" value="3"/>
</dbReference>
<sequence>MAKSAAAPELRVAIFGKSQNEKTKLTNFITGKTDRSHPTRFTQVAHFNSEWRNKTLRVVKTADVFSLPVKQMRHKMKMCVAECPPGPNALLLLVKPSDFTEQDRQKLKFIMNFFGQDAFKYAMVIITEHDKICNSSLNQLLEDCGQRQHRMIFEENGFPHCDHQELMEDIEATVDENRGRYLTFDQKTDTIVTPVCEKPPLNLVLCGRHGAWKTSMAEAILGQRKLCQYVGSSECVKHQGEVCGRWVSVVELPALYGEPQEAVMEESLRCISLCGPEGIHVFFLVLPVGAQSEEDKKELETIQKTFGSRVNDFSMVLFTVEDNPNALNVERSLQENRDIRELLQSCGGQYLVCDIKDKRQVSEVLRRVENMGFVGCRGFTKEMFPELPKNPLRKHSSNVDSYQSGEFQRMAPNTMSLRPTPRPRILFPRKKHLPVSPRIESRTETSRKEPSRECLRMVLIGKTGCGKSATGNTILGKECFYSRVCPKSVTKLCLKVTGEIDGRPVAVVDTPGLFDTTLSDDNVKQELKKCVTLLSPGPHVFLLVLQIGRFTQEEKHTVKLIKEFFGKKSEDFIIVLFTKGDDLGNTTIESFIGDDLEGLEKLTTECGGRYHVFNNNDKENRSQVSQLLTKVESMIRRNGGRHFTSDMFQGAEEARQKEIEKQLRDLERKHQEEVTMITVRLEAERAERAKEQEEHQKKMEHIERERERGKREEERKKKQQEEVQLHQWEEKFNTLEEKLQYVSEINDRADCMLVRQAREELRKGRETWDQERKEWWKKRDQEEQQRQEEKRKEEEKIRREYEERECKESQERYDMNKERVARIKAEAFNEFRDRYTMDVSAEIEKREKEMEHLKQRQQNQNELIIKQLCKNKVYQTDIEKLKKKHEEEVKELKTQLDLNNTDHLNKEMNDLEKKHEDEMNVWIETHVDKDTQYRACSIL</sequence>
<evidence type="ECO:0000256" key="1">
    <source>
        <dbReference type="ARBA" id="ARBA00008535"/>
    </source>
</evidence>
<keyword evidence="3" id="KW-0342">GTP-binding</keyword>
<evidence type="ECO:0000313" key="8">
    <source>
        <dbReference type="Proteomes" id="UP001488805"/>
    </source>
</evidence>